<accession>A0A1U8AG54</accession>
<dbReference type="PANTHER" id="PTHR47447:SF15">
    <property type="entry name" value="OS02G0120000 PROTEIN"/>
    <property type="match status" value="1"/>
</dbReference>
<dbReference type="Proteomes" id="UP000189703">
    <property type="component" value="Unplaced"/>
</dbReference>
<evidence type="ECO:0000313" key="4">
    <source>
        <dbReference type="RefSeq" id="XP_010266067.1"/>
    </source>
</evidence>
<comment type="similarity">
    <text evidence="1">Belongs to the PPR family. P subfamily.</text>
</comment>
<proteinExistence type="inferred from homology"/>
<name>A0A1U8AG54_NELNU</name>
<keyword evidence="3" id="KW-1185">Reference proteome</keyword>
<dbReference type="PROSITE" id="PS50828">
    <property type="entry name" value="SMR"/>
    <property type="match status" value="1"/>
</dbReference>
<dbReference type="PANTHER" id="PTHR47447">
    <property type="entry name" value="OS03G0856100 PROTEIN"/>
    <property type="match status" value="1"/>
</dbReference>
<dbReference type="OrthoDB" id="1931748at2759"/>
<dbReference type="SMART" id="SM00463">
    <property type="entry name" value="SMR"/>
    <property type="match status" value="1"/>
</dbReference>
<reference evidence="4" key="1">
    <citation type="submission" date="2025-08" db="UniProtKB">
        <authorList>
            <consortium name="RefSeq"/>
        </authorList>
    </citation>
    <scope>IDENTIFICATION</scope>
</reference>
<dbReference type="eggNOG" id="KOG4197">
    <property type="taxonomic scope" value="Eukaryota"/>
</dbReference>
<evidence type="ECO:0000256" key="2">
    <source>
        <dbReference type="ARBA" id="ARBA00022737"/>
    </source>
</evidence>
<evidence type="ECO:0000256" key="1">
    <source>
        <dbReference type="ARBA" id="ARBA00007626"/>
    </source>
</evidence>
<protein>
    <submittedName>
        <fullName evidence="4">Pentatricopeptide repeat-containing protein At2g17033</fullName>
    </submittedName>
</protein>
<sequence length="451" mass="50786">MMTGTLQLALAFSADLLHHHHHRRPLFLPWCALSKKGHRFFTSLAAAAGDSAAANRLIRKFVASSSKSDALNALSHLISSNTTHFHLSSLVLPMYRRIAETPWFNWNPKLVASVIAYLDKQGQPEEAEALISESVQKLGFQERDVALFYCDLIDSYSKQRSRIGVFESYARLKQLFSDSSSSLSRRAYETIICSLCSVDLPRDAENMVEEMTISGFKPSAFEFRSLVSGYGRLGLFTDMRRVLRKMEDAGYCLDTICSNMVLSSFGAHSELSEMASWLRKMKDSNISFSIRTYNSVMNSCPTITSLLKDLKFVPLSMEDLKGRLQKDETLLVEQLIGSSVLMDALKWCPSEGKLDLHGMHLATAYLIMLQWVQVLRSRFSAGNWVIPTEFRVICGSGKHSSVRGESPVKALVKQMMVRMKSPMKIDRNNVGCFVGRGKAVRDWLCCIHYDL</sequence>
<dbReference type="KEGG" id="nnu:104603683"/>
<dbReference type="AlphaFoldDB" id="A0A1U8AG54"/>
<dbReference type="Gene3D" id="3.30.1370.110">
    <property type="match status" value="1"/>
</dbReference>
<dbReference type="InterPro" id="IPR011990">
    <property type="entry name" value="TPR-like_helical_dom_sf"/>
</dbReference>
<keyword evidence="2" id="KW-0677">Repeat</keyword>
<dbReference type="Pfam" id="PF01535">
    <property type="entry name" value="PPR"/>
    <property type="match status" value="2"/>
</dbReference>
<dbReference type="Gene3D" id="1.25.40.10">
    <property type="entry name" value="Tetratricopeptide repeat domain"/>
    <property type="match status" value="1"/>
</dbReference>
<dbReference type="InterPro" id="IPR002625">
    <property type="entry name" value="Smr_dom"/>
</dbReference>
<dbReference type="InterPro" id="IPR036063">
    <property type="entry name" value="Smr_dom_sf"/>
</dbReference>
<dbReference type="GeneID" id="104603683"/>
<dbReference type="PROSITE" id="PS51375">
    <property type="entry name" value="PPR"/>
    <property type="match status" value="2"/>
</dbReference>
<dbReference type="FunCoup" id="A0A1U8AG54">
    <property type="interactions" value="2756"/>
</dbReference>
<dbReference type="RefSeq" id="XP_010266067.1">
    <property type="nucleotide sequence ID" value="XM_010267765.2"/>
</dbReference>
<dbReference type="SUPFAM" id="SSF160443">
    <property type="entry name" value="SMR domain-like"/>
    <property type="match status" value="1"/>
</dbReference>
<organism evidence="3 4">
    <name type="scientific">Nelumbo nucifera</name>
    <name type="common">Sacred lotus</name>
    <dbReference type="NCBI Taxonomy" id="4432"/>
    <lineage>
        <taxon>Eukaryota</taxon>
        <taxon>Viridiplantae</taxon>
        <taxon>Streptophyta</taxon>
        <taxon>Embryophyta</taxon>
        <taxon>Tracheophyta</taxon>
        <taxon>Spermatophyta</taxon>
        <taxon>Magnoliopsida</taxon>
        <taxon>Proteales</taxon>
        <taxon>Nelumbonaceae</taxon>
        <taxon>Nelumbo</taxon>
    </lineage>
</organism>
<dbReference type="OMA" id="WSESEVK"/>
<dbReference type="NCBIfam" id="TIGR00756">
    <property type="entry name" value="PPR"/>
    <property type="match status" value="2"/>
</dbReference>
<dbReference type="InterPro" id="IPR002885">
    <property type="entry name" value="PPR_rpt"/>
</dbReference>
<gene>
    <name evidence="4" type="primary">LOC104603683</name>
</gene>
<evidence type="ECO:0000313" key="3">
    <source>
        <dbReference type="Proteomes" id="UP000189703"/>
    </source>
</evidence>